<keyword evidence="1" id="KW-0472">Membrane</keyword>
<keyword evidence="1" id="KW-1133">Transmembrane helix</keyword>
<dbReference type="Gene3D" id="3.40.710.10">
    <property type="entry name" value="DD-peptidase/beta-lactamase superfamily"/>
    <property type="match status" value="1"/>
</dbReference>
<sequence>MKRKISMVLLSLAVCITPFFFNYSHLEKCSHMETFVTCLESEIPDLLTKYKIPGASISIIENAHIKWVGTFGYKDVSNKSKMDRDTVFQVASISKPLTALGIMKLVEQGKIELDAPIDQYVTRWKIPESSYDKKQVTIRRLLSHTSGLSNGGGYQGYSPHKDLPSIEASLDGIKGKAKPVKLIGKPGTKYNYSGGGYMLLQLLIEEVTGIDFNTYMATQIFKPAHMMASSFKWKDDLDLHIAKAYDEQLNQIPNYLYVEEAAAGLYTTIDDISQFILSEINSYHGSHDLLEQETMKLIYTPVMKISSLLGQGQVTLGHYMDEPEEGTQLITHSGSNRGWRANFTINPYEKTGIAILTNGNNGDYVINEVLNAWYHTTLNVNSFRYKLKHILSASTYSISCFLVLWSVLLLYALIQDIKGGKRKMTLLKNKYTFILKCLISILFVYFTYLFKYYISFLLRFADPHLENILFYGFCIRVLVGILQRSFRRTPQSFKK</sequence>
<feature type="domain" description="Beta-lactamase-related" evidence="2">
    <location>
        <begin position="43"/>
        <end position="362"/>
    </location>
</feature>
<keyword evidence="1" id="KW-0812">Transmembrane</keyword>
<proteinExistence type="predicted"/>
<evidence type="ECO:0000259" key="2">
    <source>
        <dbReference type="Pfam" id="PF00144"/>
    </source>
</evidence>
<feature type="transmembrane region" description="Helical" evidence="1">
    <location>
        <begin position="433"/>
        <end position="456"/>
    </location>
</feature>
<feature type="transmembrane region" description="Helical" evidence="1">
    <location>
        <begin position="393"/>
        <end position="413"/>
    </location>
</feature>
<evidence type="ECO:0000313" key="3">
    <source>
        <dbReference type="EMBL" id="QUI23470.1"/>
    </source>
</evidence>
<evidence type="ECO:0000256" key="1">
    <source>
        <dbReference type="SAM" id="Phobius"/>
    </source>
</evidence>
<reference evidence="3" key="1">
    <citation type="submission" date="2020-07" db="EMBL/GenBank/DDBJ databases">
        <title>Vallitalea pronyensis genome.</title>
        <authorList>
            <person name="Postec A."/>
        </authorList>
    </citation>
    <scope>NUCLEOTIDE SEQUENCE</scope>
    <source>
        <strain evidence="3">FatNI3</strain>
    </source>
</reference>
<dbReference type="Pfam" id="PF00144">
    <property type="entry name" value="Beta-lactamase"/>
    <property type="match status" value="1"/>
</dbReference>
<dbReference type="EMBL" id="CP058649">
    <property type="protein sequence ID" value="QUI23470.1"/>
    <property type="molecule type" value="Genomic_DNA"/>
</dbReference>
<dbReference type="Proteomes" id="UP000683246">
    <property type="component" value="Chromosome"/>
</dbReference>
<protein>
    <submittedName>
        <fullName evidence="3">Beta-lactamase family protein</fullName>
    </submittedName>
</protein>
<dbReference type="AlphaFoldDB" id="A0A8J8SH42"/>
<dbReference type="KEGG" id="vpy:HZI73_14770"/>
<dbReference type="InterPro" id="IPR001466">
    <property type="entry name" value="Beta-lactam-related"/>
</dbReference>
<dbReference type="InterPro" id="IPR012338">
    <property type="entry name" value="Beta-lactam/transpept-like"/>
</dbReference>
<name>A0A8J8SH42_9FIRM</name>
<keyword evidence="4" id="KW-1185">Reference proteome</keyword>
<dbReference type="InterPro" id="IPR050491">
    <property type="entry name" value="AmpC-like"/>
</dbReference>
<gene>
    <name evidence="3" type="ORF">HZI73_14770</name>
</gene>
<dbReference type="SUPFAM" id="SSF56601">
    <property type="entry name" value="beta-lactamase/transpeptidase-like"/>
    <property type="match status" value="1"/>
</dbReference>
<dbReference type="RefSeq" id="WP_212694154.1">
    <property type="nucleotide sequence ID" value="NZ_CP058649.1"/>
</dbReference>
<feature type="transmembrane region" description="Helical" evidence="1">
    <location>
        <begin position="468"/>
        <end position="486"/>
    </location>
</feature>
<accession>A0A8J8SH42</accession>
<dbReference type="PANTHER" id="PTHR46825:SF12">
    <property type="entry name" value="PENICILLIN-BINDING PROTEIN 4"/>
    <property type="match status" value="1"/>
</dbReference>
<organism evidence="3 4">
    <name type="scientific">Vallitalea pronyensis</name>
    <dbReference type="NCBI Taxonomy" id="1348613"/>
    <lineage>
        <taxon>Bacteria</taxon>
        <taxon>Bacillati</taxon>
        <taxon>Bacillota</taxon>
        <taxon>Clostridia</taxon>
        <taxon>Lachnospirales</taxon>
        <taxon>Vallitaleaceae</taxon>
        <taxon>Vallitalea</taxon>
    </lineage>
</organism>
<dbReference type="PANTHER" id="PTHR46825">
    <property type="entry name" value="D-ALANYL-D-ALANINE-CARBOXYPEPTIDASE/ENDOPEPTIDASE AMPH"/>
    <property type="match status" value="1"/>
</dbReference>
<evidence type="ECO:0000313" key="4">
    <source>
        <dbReference type="Proteomes" id="UP000683246"/>
    </source>
</evidence>